<keyword evidence="1" id="KW-1133">Transmembrane helix</keyword>
<accession>E9RJ54</accession>
<proteinExistence type="predicted"/>
<keyword evidence="1" id="KW-0812">Transmembrane</keyword>
<name>E9RJ54_BACNA</name>
<sequence length="49" mass="5687">MEKISKGERRNNMNKEELLWMLRLVLITNSFTATILFGMFKVILIATGN</sequence>
<feature type="transmembrane region" description="Helical" evidence="1">
    <location>
        <begin position="21"/>
        <end position="46"/>
    </location>
</feature>
<dbReference type="RefSeq" id="WP_013603251.1">
    <property type="nucleotide sequence ID" value="NZ_CP014473.1"/>
</dbReference>
<dbReference type="EMBL" id="AB615352">
    <property type="protein sequence ID" value="BAJ76969.1"/>
    <property type="molecule type" value="Genomic_DNA"/>
</dbReference>
<keyword evidence="2" id="KW-0614">Plasmid</keyword>
<protein>
    <submittedName>
        <fullName evidence="2">Uncharacterized protein</fullName>
    </submittedName>
</protein>
<geneLocation type="plasmid" evidence="2">
    <name>pLS20</name>
</geneLocation>
<dbReference type="AlphaFoldDB" id="E9RJ54"/>
<evidence type="ECO:0000256" key="1">
    <source>
        <dbReference type="SAM" id="Phobius"/>
    </source>
</evidence>
<reference evidence="2" key="1">
    <citation type="journal article" date="2006" name="Biosci. Biotechnol. Biochem.">
        <title>Conjugational transfer kinetics of pLS20 between Bacillus subtilis in liquid medium.</title>
        <authorList>
            <person name="Itaya M."/>
            <person name="Sakaya N."/>
            <person name="Matsunaga S."/>
            <person name="Fujita K."/>
            <person name="Kaneko S."/>
        </authorList>
    </citation>
    <scope>NUCLEOTIDE SEQUENCE</scope>
    <source>
        <strain evidence="2">IFO 3335</strain>
        <plasmid evidence="2">pLS20</plasmid>
    </source>
</reference>
<keyword evidence="1" id="KW-0472">Membrane</keyword>
<evidence type="ECO:0000313" key="2">
    <source>
        <dbReference type="EMBL" id="BAJ76969.1"/>
    </source>
</evidence>
<organism evidence="2">
    <name type="scientific">Bacillus subtilis subsp. natto</name>
    <dbReference type="NCBI Taxonomy" id="86029"/>
    <lineage>
        <taxon>Bacteria</taxon>
        <taxon>Bacillati</taxon>
        <taxon>Bacillota</taxon>
        <taxon>Bacilli</taxon>
        <taxon>Bacillales</taxon>
        <taxon>Bacillaceae</taxon>
        <taxon>Bacillus</taxon>
    </lineage>
</organism>
<reference evidence="2" key="2">
    <citation type="submission" date="2011-02" db="EMBL/GenBank/DDBJ databases">
        <title>Host Range of a conjugational plasmid pLS20 originated from Bacillus subtilis (natto).</title>
        <authorList>
            <person name="Itaya M."/>
        </authorList>
    </citation>
    <scope>NUCLEOTIDE SEQUENCE</scope>
    <source>
        <strain evidence="2">IFO 3335</strain>
        <plasmid evidence="2">pLS20</plasmid>
    </source>
</reference>